<organism evidence="1 2">
    <name type="scientific">Citrus sinensis</name>
    <name type="common">Sweet orange</name>
    <name type="synonym">Citrus aurantium var. sinensis</name>
    <dbReference type="NCBI Taxonomy" id="2711"/>
    <lineage>
        <taxon>Eukaryota</taxon>
        <taxon>Viridiplantae</taxon>
        <taxon>Streptophyta</taxon>
        <taxon>Embryophyta</taxon>
        <taxon>Tracheophyta</taxon>
        <taxon>Spermatophyta</taxon>
        <taxon>Magnoliopsida</taxon>
        <taxon>eudicotyledons</taxon>
        <taxon>Gunneridae</taxon>
        <taxon>Pentapetalae</taxon>
        <taxon>rosids</taxon>
        <taxon>malvids</taxon>
        <taxon>Sapindales</taxon>
        <taxon>Rutaceae</taxon>
        <taxon>Aurantioideae</taxon>
        <taxon>Citrus</taxon>
    </lineage>
</organism>
<dbReference type="Proteomes" id="UP000829398">
    <property type="component" value="Chromosome 5"/>
</dbReference>
<keyword evidence="2" id="KW-1185">Reference proteome</keyword>
<evidence type="ECO:0000313" key="1">
    <source>
        <dbReference type="EMBL" id="KAH9759389.1"/>
    </source>
</evidence>
<proteinExistence type="predicted"/>
<accession>A0ACB8KY70</accession>
<protein>
    <submittedName>
        <fullName evidence="1">Ubiquitin-like domain-containing protein</fullName>
    </submittedName>
</protein>
<gene>
    <name evidence="1" type="ORF">KPL71_016974</name>
</gene>
<evidence type="ECO:0000313" key="2">
    <source>
        <dbReference type="Proteomes" id="UP000829398"/>
    </source>
</evidence>
<dbReference type="EMBL" id="CM039174">
    <property type="protein sequence ID" value="KAH9759389.1"/>
    <property type="molecule type" value="Genomic_DNA"/>
</dbReference>
<comment type="caution">
    <text evidence="1">The sequence shown here is derived from an EMBL/GenBank/DDBJ whole genome shotgun (WGS) entry which is preliminary data.</text>
</comment>
<sequence>MADQYPNESSSTGNVSGKSSDAIVEINVKTLESQVYSFQVDKNIPVTLFKEKIANDIGVPVGQQRLIFRGKVLKDEHLLSEYHVENGHTLHLVIRQPAQSQPSSDASSGETNGNNVTGGSEANANAPRGRMGQVSHSVLLGTFNVGDQGEGIAPDLTRVIGALINSLGIGGQTPATGSNSGIQFSTLSNIHAQPQQGNETAGSGGHVGNQSQVGNQAQSGQPYPGQLSSPPVVQIPQTAGAVPFPSLNVPIPDSLNTISEFMNHMEQTLSQNGYQPNTSSTSNEEVPRPELPSNERGLPTPEALNIVLQRAQRLLSGHTVAALSHIAGRLEQEGASSDPNIRGQIQAESVQIGFAMQHLGSLLLELGRVILTLRMGQSPVEFSVNAGPAVYISPSGPNPIMVQPFPIQTSSLFGGSVPSSNPMNIGPVGVGHAPRNINIHIHAGTALAPVLSTIGTRASNGDGVQGERRNATGSTELAGSGSVRVLPVRNIIAAAVPSRPTAAAISTVAQPGPGLSVPQLSANSAEVMSAGQNLSDGSMVGSYAGNEQLSSTPVNRVGELRVSLSGNTPESESQKALPEGDHVRTNEGMGSVLSSKDAPSSSSGGAQSSSSGESEDNSGNALGSIEKQDLQEGSKAAPLGLGLGGLERKRRPRQPKTPVKSSDGGMSNAPLDQNLNSTSVGQHLLQTLASSSSVRNGIDANELSFGQLPVVERVTESKQSGGQDIDSQVDTASAISEVLRSTELNGLLSGFSQQTGIGSPDVLRNMLQQLTQSPQVLNTVNQIAQQIDTQDVGNMFSGLGGGWAGGIDLSRMVQQMMPVVSQALGRGSTPQPLSGTPQCSERRSSGVDNPDDPIQIGIQQVVQRIEHLDPPGEVFRAVVQNAGQLHCNGSGREDLVSELCSDEDLAEEYAEILRSDIYQRLKGDSGRDC</sequence>
<name>A0ACB8KY70_CITSI</name>
<reference evidence="2" key="1">
    <citation type="journal article" date="2023" name="Hortic. Res.">
        <title>A chromosome-level phased genome enabling allele-level studies in sweet orange: a case study on citrus Huanglongbing tolerance.</title>
        <authorList>
            <person name="Wu B."/>
            <person name="Yu Q."/>
            <person name="Deng Z."/>
            <person name="Duan Y."/>
            <person name="Luo F."/>
            <person name="Gmitter F. Jr."/>
        </authorList>
    </citation>
    <scope>NUCLEOTIDE SEQUENCE [LARGE SCALE GENOMIC DNA]</scope>
    <source>
        <strain evidence="2">cv. Valencia</strain>
    </source>
</reference>